<comment type="caution">
    <text evidence="1">The sequence shown here is derived from an EMBL/GenBank/DDBJ whole genome shotgun (WGS) entry which is preliminary data.</text>
</comment>
<dbReference type="Proteomes" id="UP000603865">
    <property type="component" value="Unassembled WGS sequence"/>
</dbReference>
<evidence type="ECO:0000313" key="1">
    <source>
        <dbReference type="EMBL" id="GGR36923.1"/>
    </source>
</evidence>
<reference evidence="1" key="2">
    <citation type="submission" date="2020-09" db="EMBL/GenBank/DDBJ databases">
        <authorList>
            <person name="Sun Q."/>
            <person name="Ohkuma M."/>
        </authorList>
    </citation>
    <scope>NUCLEOTIDE SEQUENCE</scope>
    <source>
        <strain evidence="1">JCM 31311</strain>
    </source>
</reference>
<organism evidence="1 2">
    <name type="scientific">Deinococcus ruber</name>
    <dbReference type="NCBI Taxonomy" id="1848197"/>
    <lineage>
        <taxon>Bacteria</taxon>
        <taxon>Thermotogati</taxon>
        <taxon>Deinococcota</taxon>
        <taxon>Deinococci</taxon>
        <taxon>Deinococcales</taxon>
        <taxon>Deinococcaceae</taxon>
        <taxon>Deinococcus</taxon>
    </lineage>
</organism>
<protein>
    <submittedName>
        <fullName evidence="1">Uncharacterized protein</fullName>
    </submittedName>
</protein>
<proteinExistence type="predicted"/>
<accession>A0A918FGU4</accession>
<sequence>MDLLVLSAALVAVLPAAETVMVSAQGGVQVFDAAWEPLDLGMLPFDLADDLARWFGVGVYALPGPGRPGCRIERRYRSASVSNTPSSSKGTAS</sequence>
<reference evidence="1" key="1">
    <citation type="journal article" date="2014" name="Int. J. Syst. Evol. Microbiol.">
        <title>Complete genome sequence of Corynebacterium casei LMG S-19264T (=DSM 44701T), isolated from a smear-ripened cheese.</title>
        <authorList>
            <consortium name="US DOE Joint Genome Institute (JGI-PGF)"/>
            <person name="Walter F."/>
            <person name="Albersmeier A."/>
            <person name="Kalinowski J."/>
            <person name="Ruckert C."/>
        </authorList>
    </citation>
    <scope>NUCLEOTIDE SEQUENCE</scope>
    <source>
        <strain evidence="1">JCM 31311</strain>
    </source>
</reference>
<gene>
    <name evidence="1" type="ORF">GCM10008957_53120</name>
</gene>
<keyword evidence="2" id="KW-1185">Reference proteome</keyword>
<evidence type="ECO:0000313" key="2">
    <source>
        <dbReference type="Proteomes" id="UP000603865"/>
    </source>
</evidence>
<name>A0A918FGU4_9DEIO</name>
<dbReference type="AlphaFoldDB" id="A0A918FGU4"/>
<dbReference type="EMBL" id="BMQL01000075">
    <property type="protein sequence ID" value="GGR36923.1"/>
    <property type="molecule type" value="Genomic_DNA"/>
</dbReference>